<sequence>MVLNNSNFHSVQKVKNRSLES</sequence>
<feature type="compositionally biased region" description="Polar residues" evidence="1">
    <location>
        <begin position="1"/>
        <end position="10"/>
    </location>
</feature>
<evidence type="ECO:0000313" key="2">
    <source>
        <dbReference type="EMBL" id="JAH29224.1"/>
    </source>
</evidence>
<proteinExistence type="predicted"/>
<evidence type="ECO:0000256" key="1">
    <source>
        <dbReference type="SAM" id="MobiDB-lite"/>
    </source>
</evidence>
<feature type="region of interest" description="Disordered" evidence="1">
    <location>
        <begin position="1"/>
        <end position="21"/>
    </location>
</feature>
<dbReference type="EMBL" id="GBXM01079353">
    <property type="protein sequence ID" value="JAH29224.1"/>
    <property type="molecule type" value="Transcribed_RNA"/>
</dbReference>
<reference evidence="2" key="2">
    <citation type="journal article" date="2015" name="Fish Shellfish Immunol.">
        <title>Early steps in the European eel (Anguilla anguilla)-Vibrio vulnificus interaction in the gills: Role of the RtxA13 toxin.</title>
        <authorList>
            <person name="Callol A."/>
            <person name="Pajuelo D."/>
            <person name="Ebbesson L."/>
            <person name="Teles M."/>
            <person name="MacKenzie S."/>
            <person name="Amaro C."/>
        </authorList>
    </citation>
    <scope>NUCLEOTIDE SEQUENCE</scope>
</reference>
<accession>A0A0E9RJG6</accession>
<reference evidence="2" key="1">
    <citation type="submission" date="2014-11" db="EMBL/GenBank/DDBJ databases">
        <authorList>
            <person name="Amaro Gonzalez C."/>
        </authorList>
    </citation>
    <scope>NUCLEOTIDE SEQUENCE</scope>
</reference>
<name>A0A0E9RJG6_ANGAN</name>
<protein>
    <submittedName>
        <fullName evidence="2">Uncharacterized protein</fullName>
    </submittedName>
</protein>
<feature type="compositionally biased region" description="Basic residues" evidence="1">
    <location>
        <begin position="12"/>
        <end position="21"/>
    </location>
</feature>
<organism evidence="2">
    <name type="scientific">Anguilla anguilla</name>
    <name type="common">European freshwater eel</name>
    <name type="synonym">Muraena anguilla</name>
    <dbReference type="NCBI Taxonomy" id="7936"/>
    <lineage>
        <taxon>Eukaryota</taxon>
        <taxon>Metazoa</taxon>
        <taxon>Chordata</taxon>
        <taxon>Craniata</taxon>
        <taxon>Vertebrata</taxon>
        <taxon>Euteleostomi</taxon>
        <taxon>Actinopterygii</taxon>
        <taxon>Neopterygii</taxon>
        <taxon>Teleostei</taxon>
        <taxon>Anguilliformes</taxon>
        <taxon>Anguillidae</taxon>
        <taxon>Anguilla</taxon>
    </lineage>
</organism>
<dbReference type="AlphaFoldDB" id="A0A0E9RJG6"/>